<comment type="similarity">
    <text evidence="1">Belongs to the barstar family.</text>
</comment>
<evidence type="ECO:0000313" key="4">
    <source>
        <dbReference type="Proteomes" id="UP000002730"/>
    </source>
</evidence>
<organism evidence="3 4">
    <name type="scientific">Clostridium cellulovorans (strain ATCC 35296 / DSM 3052 / OCM 3 / 743B)</name>
    <dbReference type="NCBI Taxonomy" id="573061"/>
    <lineage>
        <taxon>Bacteria</taxon>
        <taxon>Bacillati</taxon>
        <taxon>Bacillota</taxon>
        <taxon>Clostridia</taxon>
        <taxon>Eubacteriales</taxon>
        <taxon>Clostridiaceae</taxon>
        <taxon>Clostridium</taxon>
    </lineage>
</organism>
<dbReference type="AlphaFoldDB" id="D9SN76"/>
<accession>D9SN76</accession>
<dbReference type="Gene3D" id="3.30.370.10">
    <property type="entry name" value="Barstar-like"/>
    <property type="match status" value="1"/>
</dbReference>
<keyword evidence="4" id="KW-1185">Reference proteome</keyword>
<evidence type="ECO:0000256" key="1">
    <source>
        <dbReference type="ARBA" id="ARBA00006845"/>
    </source>
</evidence>
<protein>
    <submittedName>
        <fullName evidence="3">Barstar (Barnase inhibitor)</fullName>
    </submittedName>
</protein>
<dbReference type="eggNOG" id="COG2732">
    <property type="taxonomic scope" value="Bacteria"/>
</dbReference>
<dbReference type="HOGENOM" id="CLU_121832_2_1_9"/>
<dbReference type="InterPro" id="IPR000468">
    <property type="entry name" value="Barstar"/>
</dbReference>
<evidence type="ECO:0000313" key="3">
    <source>
        <dbReference type="EMBL" id="ADL53868.1"/>
    </source>
</evidence>
<gene>
    <name evidence="3" type="ordered locus">Clocel_4207</name>
</gene>
<reference evidence="3 4" key="1">
    <citation type="submission" date="2010-08" db="EMBL/GenBank/DDBJ databases">
        <title>Complete sequence of Clostridium cellulovorans 743B.</title>
        <authorList>
            <consortium name="US DOE Joint Genome Institute"/>
            <person name="Lucas S."/>
            <person name="Copeland A."/>
            <person name="Lapidus A."/>
            <person name="Cheng J.-F."/>
            <person name="Bruce D."/>
            <person name="Goodwin L."/>
            <person name="Pitluck S."/>
            <person name="Chertkov O."/>
            <person name="Detter J.C."/>
            <person name="Han C."/>
            <person name="Tapia R."/>
            <person name="Land M."/>
            <person name="Hauser L."/>
            <person name="Chang Y.-J."/>
            <person name="Jeffries C."/>
            <person name="Kyrpides N."/>
            <person name="Ivanova N."/>
            <person name="Mikhailova N."/>
            <person name="Hemme C.L."/>
            <person name="Woyke T."/>
        </authorList>
    </citation>
    <scope>NUCLEOTIDE SEQUENCE [LARGE SCALE GENOMIC DNA]</scope>
    <source>
        <strain evidence="4">ATCC 35296 / DSM 3052 / OCM 3 / 743B</strain>
    </source>
</reference>
<dbReference type="KEGG" id="ccb:Clocel_4207"/>
<feature type="domain" description="Barstar (barnase inhibitor)" evidence="2">
    <location>
        <begin position="4"/>
        <end position="85"/>
    </location>
</feature>
<dbReference type="CDD" id="cd05142">
    <property type="entry name" value="Barstar"/>
    <property type="match status" value="1"/>
</dbReference>
<dbReference type="STRING" id="573061.Clocel_4207"/>
<dbReference type="RefSeq" id="WP_010074223.1">
    <property type="nucleotide sequence ID" value="NC_014393.1"/>
</dbReference>
<dbReference type="Pfam" id="PF01337">
    <property type="entry name" value="Barstar"/>
    <property type="match status" value="1"/>
</dbReference>
<dbReference type="OrthoDB" id="7575400at2"/>
<evidence type="ECO:0000259" key="2">
    <source>
        <dbReference type="Pfam" id="PF01337"/>
    </source>
</evidence>
<proteinExistence type="inferred from homology"/>
<dbReference type="Proteomes" id="UP000002730">
    <property type="component" value="Chromosome"/>
</dbReference>
<dbReference type="EMBL" id="CP002160">
    <property type="protein sequence ID" value="ADL53868.1"/>
    <property type="molecule type" value="Genomic_DNA"/>
</dbReference>
<dbReference type="SUPFAM" id="SSF52038">
    <property type="entry name" value="Barstar-related"/>
    <property type="match status" value="1"/>
</dbReference>
<sequence length="92" mass="10455">MNNIVILDGSQFTSKERLHDILKSELALPDYYGNNLDALWDCLTGYIKLPISVEWTNFKQSKELLGDYAEATLNIFLAASNSLKEDFCINVH</sequence>
<name>D9SN76_CLOC7</name>
<dbReference type="InterPro" id="IPR035905">
    <property type="entry name" value="Barstar-like_sf"/>
</dbReference>